<dbReference type="InterPro" id="IPR050950">
    <property type="entry name" value="HTH-type_LysR_regulators"/>
</dbReference>
<gene>
    <name evidence="2" type="ORF">PTE_02130</name>
</gene>
<dbReference type="SUPFAM" id="SSF46785">
    <property type="entry name" value="Winged helix' DNA-binding domain"/>
    <property type="match status" value="1"/>
</dbReference>
<dbReference type="InterPro" id="IPR036388">
    <property type="entry name" value="WH-like_DNA-bd_sf"/>
</dbReference>
<dbReference type="InterPro" id="IPR036390">
    <property type="entry name" value="WH_DNA-bd_sf"/>
</dbReference>
<name>W3V8S6_9GAMM</name>
<dbReference type="PROSITE" id="PS50931">
    <property type="entry name" value="HTH_LYSR"/>
    <property type="match status" value="1"/>
</dbReference>
<feature type="domain" description="HTH lysR-type" evidence="1">
    <location>
        <begin position="25"/>
        <end position="82"/>
    </location>
</feature>
<protein>
    <submittedName>
        <fullName evidence="2">Transcriptional regulator</fullName>
    </submittedName>
</protein>
<dbReference type="PATRIC" id="fig|1004151.3.peg.2181"/>
<dbReference type="Proteomes" id="UP000018957">
    <property type="component" value="Unassembled WGS sequence"/>
</dbReference>
<dbReference type="PANTHER" id="PTHR30419:SF30">
    <property type="entry name" value="LYSR FAMILY TRANSCRIPTIONAL REGULATOR"/>
    <property type="match status" value="1"/>
</dbReference>
<keyword evidence="3" id="KW-1185">Reference proteome</keyword>
<dbReference type="AlphaFoldDB" id="W3V8S6"/>
<dbReference type="Pfam" id="PF00126">
    <property type="entry name" value="HTH_1"/>
    <property type="match status" value="1"/>
</dbReference>
<dbReference type="Gene3D" id="1.10.10.10">
    <property type="entry name" value="Winged helix-like DNA-binding domain superfamily/Winged helix DNA-binding domain"/>
    <property type="match status" value="1"/>
</dbReference>
<proteinExistence type="predicted"/>
<dbReference type="PANTHER" id="PTHR30419">
    <property type="entry name" value="HTH-TYPE TRANSCRIPTIONAL REGULATOR YBHD"/>
    <property type="match status" value="1"/>
</dbReference>
<evidence type="ECO:0000259" key="1">
    <source>
        <dbReference type="PROSITE" id="PS50931"/>
    </source>
</evidence>
<dbReference type="InterPro" id="IPR000847">
    <property type="entry name" value="LysR_HTH_N"/>
</dbReference>
<reference evidence="2 3" key="1">
    <citation type="submission" date="2013-11" db="EMBL/GenBank/DDBJ databases">
        <title>Elucidation of the Photorhabdus temperata genome and generation of transposon mutant library to identify motility mutants.</title>
        <authorList>
            <person name="Hurst S.G.IV."/>
            <person name="Micheals B."/>
            <person name="Abebe-Akele F."/>
            <person name="Rowedder H."/>
            <person name="Bullock H."/>
            <person name="Jackobeck R."/>
            <person name="Janicki E."/>
            <person name="Tisa L.S."/>
        </authorList>
    </citation>
    <scope>NUCLEOTIDE SEQUENCE [LARGE SCALE GENOMIC DNA]</scope>
    <source>
        <strain evidence="2 3">NC19</strain>
    </source>
</reference>
<dbReference type="EMBL" id="AYSJ01000011">
    <property type="protein sequence ID" value="ETS31444.1"/>
    <property type="molecule type" value="Genomic_DNA"/>
</dbReference>
<accession>W3V8S6</accession>
<dbReference type="GO" id="GO:0005829">
    <property type="term" value="C:cytosol"/>
    <property type="evidence" value="ECO:0007669"/>
    <property type="project" value="TreeGrafter"/>
</dbReference>
<sequence length="322" mass="36383">MNNLVYCWDSNPKKAYKINLSGENVDIRNLKAFVVLAETLNYHKASQILHISQPALTKKINALEASLGALLFSRGPNGTRLTDFGQKTLENAQKLLGNFEQFQVQVHHDLQYDSPNYLYVSSCFSIYDSGKMKEQLFLGKQEKAVLVLITGLPFEQQMSLLNSGLLHIAIVPLSLTSSLMPKRIFTEKLVYLFKKGSDWTQNFAELNAEIASLYHLIDTDENDMSLDFTDGISTFSIYDNDSSMNLMLKTNDIMVMIELIIKHNGFSLVPQKVIRSIPSQYLDSLEILETDMEIDFGILWSPVIDCDLINAAELFSSLVDNM</sequence>
<evidence type="ECO:0000313" key="2">
    <source>
        <dbReference type="EMBL" id="ETS31444.1"/>
    </source>
</evidence>
<dbReference type="PRINTS" id="PR00039">
    <property type="entry name" value="HTHLYSR"/>
</dbReference>
<evidence type="ECO:0000313" key="3">
    <source>
        <dbReference type="Proteomes" id="UP000018957"/>
    </source>
</evidence>
<organism evidence="2 3">
    <name type="scientific">Photorhabdus khanii NC19</name>
    <dbReference type="NCBI Taxonomy" id="1004151"/>
    <lineage>
        <taxon>Bacteria</taxon>
        <taxon>Pseudomonadati</taxon>
        <taxon>Pseudomonadota</taxon>
        <taxon>Gammaproteobacteria</taxon>
        <taxon>Enterobacterales</taxon>
        <taxon>Morganellaceae</taxon>
        <taxon>Photorhabdus</taxon>
    </lineage>
</organism>
<comment type="caution">
    <text evidence="2">The sequence shown here is derived from an EMBL/GenBank/DDBJ whole genome shotgun (WGS) entry which is preliminary data.</text>
</comment>
<dbReference type="GO" id="GO:0003700">
    <property type="term" value="F:DNA-binding transcription factor activity"/>
    <property type="evidence" value="ECO:0007669"/>
    <property type="project" value="InterPro"/>
</dbReference>